<dbReference type="RefSeq" id="XP_007604930.1">
    <property type="nucleotide sequence ID" value="XM_007604868.1"/>
</dbReference>
<dbReference type="CDD" id="cd00600">
    <property type="entry name" value="Sm_like"/>
    <property type="match status" value="1"/>
</dbReference>
<dbReference type="GO" id="GO:0003723">
    <property type="term" value="F:RNA binding"/>
    <property type="evidence" value="ECO:0007669"/>
    <property type="project" value="InterPro"/>
</dbReference>
<dbReference type="VEuPathDB" id="MicrosporidiaDB:VICG_01484"/>
<evidence type="ECO:0000259" key="1">
    <source>
        <dbReference type="PROSITE" id="PS52002"/>
    </source>
</evidence>
<protein>
    <recommendedName>
        <fullName evidence="1">Sm domain-containing protein</fullName>
    </recommendedName>
</protein>
<reference evidence="3" key="1">
    <citation type="submission" date="2011-05" db="EMBL/GenBank/DDBJ databases">
        <title>The genome sequence of Vittaforma corneae strain ATCC 50505.</title>
        <authorList>
            <consortium name="The Broad Institute Genome Sequencing Platform"/>
            <person name="Cuomo C."/>
            <person name="Didier E."/>
            <person name="Bowers L."/>
            <person name="Young S.K."/>
            <person name="Zeng Q."/>
            <person name="Gargeya S."/>
            <person name="Fitzgerald M."/>
            <person name="Haas B."/>
            <person name="Abouelleil A."/>
            <person name="Alvarado L."/>
            <person name="Arachchi H.M."/>
            <person name="Berlin A."/>
            <person name="Chapman S.B."/>
            <person name="Gearin G."/>
            <person name="Goldberg J."/>
            <person name="Griggs A."/>
            <person name="Gujja S."/>
            <person name="Hansen M."/>
            <person name="Heiman D."/>
            <person name="Howarth C."/>
            <person name="Larimer J."/>
            <person name="Lui A."/>
            <person name="MacDonald P.J.P."/>
            <person name="McCowen C."/>
            <person name="Montmayeur A."/>
            <person name="Murphy C."/>
            <person name="Neiman D."/>
            <person name="Pearson M."/>
            <person name="Priest M."/>
            <person name="Roberts A."/>
            <person name="Saif S."/>
            <person name="Shea T."/>
            <person name="Sisk P."/>
            <person name="Stolte C."/>
            <person name="Sykes S."/>
            <person name="Wortman J."/>
            <person name="Nusbaum C."/>
            <person name="Birren B."/>
        </authorList>
    </citation>
    <scope>NUCLEOTIDE SEQUENCE [LARGE SCALE GENOMIC DNA]</scope>
    <source>
        <strain evidence="3">ATCC 50505</strain>
    </source>
</reference>
<dbReference type="PROSITE" id="PS52002">
    <property type="entry name" value="SM"/>
    <property type="match status" value="1"/>
</dbReference>
<dbReference type="AlphaFoldDB" id="L2GLX2"/>
<dbReference type="SUPFAM" id="SSF50182">
    <property type="entry name" value="Sm-like ribonucleoproteins"/>
    <property type="match status" value="1"/>
</dbReference>
<gene>
    <name evidence="2" type="ORF">VICG_01484</name>
</gene>
<dbReference type="Pfam" id="PF01423">
    <property type="entry name" value="LSM"/>
    <property type="match status" value="1"/>
</dbReference>
<keyword evidence="3" id="KW-1185">Reference proteome</keyword>
<sequence length="72" mass="8206">MVPLTVLNECKNKTIEVHTSDQDVYTGVLYDFDIYVNISLRNAEYHELGAKSRELIGDTIIQGNFVTFVKII</sequence>
<dbReference type="SMART" id="SM00651">
    <property type="entry name" value="Sm"/>
    <property type="match status" value="1"/>
</dbReference>
<name>L2GLX2_VITCO</name>
<evidence type="ECO:0000313" key="2">
    <source>
        <dbReference type="EMBL" id="ELA41500.1"/>
    </source>
</evidence>
<accession>L2GLX2</accession>
<dbReference type="Proteomes" id="UP000011082">
    <property type="component" value="Unassembled WGS sequence"/>
</dbReference>
<dbReference type="InterPro" id="IPR001163">
    <property type="entry name" value="Sm_dom_euk/arc"/>
</dbReference>
<dbReference type="GeneID" id="19882195"/>
<dbReference type="GO" id="GO:0032991">
    <property type="term" value="C:protein-containing complex"/>
    <property type="evidence" value="ECO:0007669"/>
    <property type="project" value="UniProtKB-ARBA"/>
</dbReference>
<proteinExistence type="predicted"/>
<organism evidence="2 3">
    <name type="scientific">Vittaforma corneae (strain ATCC 50505)</name>
    <name type="common">Microsporidian parasite</name>
    <name type="synonym">Nosema corneum</name>
    <dbReference type="NCBI Taxonomy" id="993615"/>
    <lineage>
        <taxon>Eukaryota</taxon>
        <taxon>Fungi</taxon>
        <taxon>Fungi incertae sedis</taxon>
        <taxon>Microsporidia</taxon>
        <taxon>Nosematidae</taxon>
        <taxon>Vittaforma</taxon>
    </lineage>
</organism>
<dbReference type="InterPro" id="IPR047575">
    <property type="entry name" value="Sm"/>
</dbReference>
<dbReference type="InterPro" id="IPR010920">
    <property type="entry name" value="LSM_dom_sf"/>
</dbReference>
<dbReference type="EMBL" id="JH370143">
    <property type="protein sequence ID" value="ELA41500.1"/>
    <property type="molecule type" value="Genomic_DNA"/>
</dbReference>
<feature type="domain" description="Sm" evidence="1">
    <location>
        <begin position="2"/>
        <end position="72"/>
    </location>
</feature>
<dbReference type="HOGENOM" id="CLU_076902_11_4_1"/>
<dbReference type="InParanoid" id="L2GLX2"/>
<dbReference type="Gene3D" id="2.30.30.100">
    <property type="match status" value="1"/>
</dbReference>
<evidence type="ECO:0000313" key="3">
    <source>
        <dbReference type="Proteomes" id="UP000011082"/>
    </source>
</evidence>